<keyword evidence="3" id="KW-1185">Reference proteome</keyword>
<name>A0A6A4GIT8_9AGAR</name>
<evidence type="ECO:0000313" key="3">
    <source>
        <dbReference type="Proteomes" id="UP000799118"/>
    </source>
</evidence>
<keyword evidence="1" id="KW-0472">Membrane</keyword>
<dbReference type="AlphaFoldDB" id="A0A6A4GIT8"/>
<feature type="transmembrane region" description="Helical" evidence="1">
    <location>
        <begin position="74"/>
        <end position="95"/>
    </location>
</feature>
<gene>
    <name evidence="2" type="ORF">BT96DRAFT_605384</name>
</gene>
<sequence length="158" mass="18365">MAFKIPYSSYLVRTVLRIILLCHLSDSFDLVLTPRSSVLHSRKGIKFYGYLPALEPVILGEKEKRAIIVRIPRMFYTISILFLFSLITLLSLLALHLSRLRASMIAGYSQAKFHLWCRFSSEPIYASYFRCSPWYRLLVVKQIQKVPTMECSLYGEYA</sequence>
<reference evidence="2" key="1">
    <citation type="journal article" date="2019" name="Environ. Microbiol.">
        <title>Fungal ecological strategies reflected in gene transcription - a case study of two litter decomposers.</title>
        <authorList>
            <person name="Barbi F."/>
            <person name="Kohler A."/>
            <person name="Barry K."/>
            <person name="Baskaran P."/>
            <person name="Daum C."/>
            <person name="Fauchery L."/>
            <person name="Ihrmark K."/>
            <person name="Kuo A."/>
            <person name="LaButti K."/>
            <person name="Lipzen A."/>
            <person name="Morin E."/>
            <person name="Grigoriev I.V."/>
            <person name="Henrissat B."/>
            <person name="Lindahl B."/>
            <person name="Martin F."/>
        </authorList>
    </citation>
    <scope>NUCLEOTIDE SEQUENCE</scope>
    <source>
        <strain evidence="2">JB14</strain>
    </source>
</reference>
<keyword evidence="1" id="KW-1133">Transmembrane helix</keyword>
<evidence type="ECO:0000313" key="2">
    <source>
        <dbReference type="EMBL" id="KAE9385214.1"/>
    </source>
</evidence>
<dbReference type="Proteomes" id="UP000799118">
    <property type="component" value="Unassembled WGS sequence"/>
</dbReference>
<evidence type="ECO:0000256" key="1">
    <source>
        <dbReference type="SAM" id="Phobius"/>
    </source>
</evidence>
<proteinExistence type="predicted"/>
<protein>
    <submittedName>
        <fullName evidence="2">Uncharacterized protein</fullName>
    </submittedName>
</protein>
<dbReference type="EMBL" id="ML770014">
    <property type="protein sequence ID" value="KAE9385214.1"/>
    <property type="molecule type" value="Genomic_DNA"/>
</dbReference>
<organism evidence="2 3">
    <name type="scientific">Gymnopus androsaceus JB14</name>
    <dbReference type="NCBI Taxonomy" id="1447944"/>
    <lineage>
        <taxon>Eukaryota</taxon>
        <taxon>Fungi</taxon>
        <taxon>Dikarya</taxon>
        <taxon>Basidiomycota</taxon>
        <taxon>Agaricomycotina</taxon>
        <taxon>Agaricomycetes</taxon>
        <taxon>Agaricomycetidae</taxon>
        <taxon>Agaricales</taxon>
        <taxon>Marasmiineae</taxon>
        <taxon>Omphalotaceae</taxon>
        <taxon>Gymnopus</taxon>
    </lineage>
</organism>
<keyword evidence="1" id="KW-0812">Transmembrane</keyword>
<accession>A0A6A4GIT8</accession>